<evidence type="ECO:0000256" key="3">
    <source>
        <dbReference type="ARBA" id="ARBA00023163"/>
    </source>
</evidence>
<dbReference type="InterPro" id="IPR011991">
    <property type="entry name" value="ArsR-like_HTH"/>
</dbReference>
<dbReference type="PANTHER" id="PTHR33164:SF99">
    <property type="entry name" value="MARR FAMILY REGULATORY PROTEIN"/>
    <property type="match status" value="1"/>
</dbReference>
<dbReference type="InterPro" id="IPR023187">
    <property type="entry name" value="Tscrpt_reg_MarR-type_CS"/>
</dbReference>
<dbReference type="OrthoDB" id="5195026at2"/>
<dbReference type="RefSeq" id="WP_155341369.1">
    <property type="nucleotide sequence ID" value="NZ_BAAABN010000014.1"/>
</dbReference>
<protein>
    <recommendedName>
        <fullName evidence="4">HTH marR-type domain-containing protein</fullName>
    </recommendedName>
</protein>
<name>A0A5M3WE64_9ACTN</name>
<dbReference type="InterPro" id="IPR039422">
    <property type="entry name" value="MarR/SlyA-like"/>
</dbReference>
<dbReference type="Pfam" id="PF01047">
    <property type="entry name" value="MarR"/>
    <property type="match status" value="1"/>
</dbReference>
<dbReference type="Proteomes" id="UP000334990">
    <property type="component" value="Unassembled WGS sequence"/>
</dbReference>
<feature type="domain" description="HTH marR-type" evidence="4">
    <location>
        <begin position="1"/>
        <end position="125"/>
    </location>
</feature>
<dbReference type="PANTHER" id="PTHR33164">
    <property type="entry name" value="TRANSCRIPTIONAL REGULATOR, MARR FAMILY"/>
    <property type="match status" value="1"/>
</dbReference>
<dbReference type="GO" id="GO:0003677">
    <property type="term" value="F:DNA binding"/>
    <property type="evidence" value="ECO:0007669"/>
    <property type="project" value="UniProtKB-KW"/>
</dbReference>
<dbReference type="AlphaFoldDB" id="A0A5M3WE64"/>
<accession>A0A5M3WE64</accession>
<dbReference type="SMART" id="SM00347">
    <property type="entry name" value="HTH_MARR"/>
    <property type="match status" value="1"/>
</dbReference>
<gene>
    <name evidence="5" type="ORF">Acor_74290</name>
</gene>
<dbReference type="GO" id="GO:0003700">
    <property type="term" value="F:DNA-binding transcription factor activity"/>
    <property type="evidence" value="ECO:0007669"/>
    <property type="project" value="InterPro"/>
</dbReference>
<keyword evidence="2" id="KW-0238">DNA-binding</keyword>
<keyword evidence="3" id="KW-0804">Transcription</keyword>
<dbReference type="GO" id="GO:0006950">
    <property type="term" value="P:response to stress"/>
    <property type="evidence" value="ECO:0007669"/>
    <property type="project" value="TreeGrafter"/>
</dbReference>
<keyword evidence="1" id="KW-0805">Transcription regulation</keyword>
<evidence type="ECO:0000313" key="6">
    <source>
        <dbReference type="Proteomes" id="UP000334990"/>
    </source>
</evidence>
<evidence type="ECO:0000313" key="5">
    <source>
        <dbReference type="EMBL" id="GES05361.1"/>
    </source>
</evidence>
<proteinExistence type="predicted"/>
<keyword evidence="6" id="KW-1185">Reference proteome</keyword>
<dbReference type="PROSITE" id="PS50995">
    <property type="entry name" value="HTH_MARR_2"/>
    <property type="match status" value="1"/>
</dbReference>
<dbReference type="CDD" id="cd00090">
    <property type="entry name" value="HTH_ARSR"/>
    <property type="match status" value="1"/>
</dbReference>
<dbReference type="SUPFAM" id="SSF46785">
    <property type="entry name" value="Winged helix' DNA-binding domain"/>
    <property type="match status" value="1"/>
</dbReference>
<comment type="caution">
    <text evidence="5">The sequence shown here is derived from an EMBL/GenBank/DDBJ whole genome shotgun (WGS) entry which is preliminary data.</text>
</comment>
<dbReference type="EMBL" id="BLAD01000098">
    <property type="protein sequence ID" value="GES05361.1"/>
    <property type="molecule type" value="Genomic_DNA"/>
</dbReference>
<dbReference type="PROSITE" id="PS01117">
    <property type="entry name" value="HTH_MARR_1"/>
    <property type="match status" value="1"/>
</dbReference>
<sequence length="125" mass="13917">MNDTDVGTAWRQLLAQHATIVCALERELHDRHDLGVSEFEVLDRMAEGACKSPDGGFRVQELAECVHLSQSALSRLIARLENHGLVTRSLCQADRRGVFVSLTEKGRDTHAEARPTHRAVLGKYL</sequence>
<evidence type="ECO:0000259" key="4">
    <source>
        <dbReference type="PROSITE" id="PS50995"/>
    </source>
</evidence>
<reference evidence="5 6" key="1">
    <citation type="submission" date="2019-10" db="EMBL/GenBank/DDBJ databases">
        <title>Whole genome shotgun sequence of Acrocarpospora corrugata NBRC 13972.</title>
        <authorList>
            <person name="Ichikawa N."/>
            <person name="Kimura A."/>
            <person name="Kitahashi Y."/>
            <person name="Komaki H."/>
            <person name="Oguchi A."/>
        </authorList>
    </citation>
    <scope>NUCLEOTIDE SEQUENCE [LARGE SCALE GENOMIC DNA]</scope>
    <source>
        <strain evidence="5 6">NBRC 13972</strain>
    </source>
</reference>
<dbReference type="InterPro" id="IPR036388">
    <property type="entry name" value="WH-like_DNA-bd_sf"/>
</dbReference>
<organism evidence="5 6">
    <name type="scientific">Acrocarpospora corrugata</name>
    <dbReference type="NCBI Taxonomy" id="35763"/>
    <lineage>
        <taxon>Bacteria</taxon>
        <taxon>Bacillati</taxon>
        <taxon>Actinomycetota</taxon>
        <taxon>Actinomycetes</taxon>
        <taxon>Streptosporangiales</taxon>
        <taxon>Streptosporangiaceae</taxon>
        <taxon>Acrocarpospora</taxon>
    </lineage>
</organism>
<evidence type="ECO:0000256" key="1">
    <source>
        <dbReference type="ARBA" id="ARBA00023015"/>
    </source>
</evidence>
<evidence type="ECO:0000256" key="2">
    <source>
        <dbReference type="ARBA" id="ARBA00023125"/>
    </source>
</evidence>
<dbReference type="PRINTS" id="PR00598">
    <property type="entry name" value="HTHMARR"/>
</dbReference>
<dbReference type="InterPro" id="IPR036390">
    <property type="entry name" value="WH_DNA-bd_sf"/>
</dbReference>
<dbReference type="Gene3D" id="1.10.10.10">
    <property type="entry name" value="Winged helix-like DNA-binding domain superfamily/Winged helix DNA-binding domain"/>
    <property type="match status" value="1"/>
</dbReference>
<dbReference type="InterPro" id="IPR000835">
    <property type="entry name" value="HTH_MarR-typ"/>
</dbReference>